<accession>A0A7S4KMQ2</accession>
<organism evidence="1">
    <name type="scientific">Paramoeba aestuarina</name>
    <dbReference type="NCBI Taxonomy" id="180227"/>
    <lineage>
        <taxon>Eukaryota</taxon>
        <taxon>Amoebozoa</taxon>
        <taxon>Discosea</taxon>
        <taxon>Flabellinia</taxon>
        <taxon>Dactylopodida</taxon>
        <taxon>Paramoebidae</taxon>
        <taxon>Paramoeba</taxon>
    </lineage>
</organism>
<dbReference type="EMBL" id="HBKR01013136">
    <property type="protein sequence ID" value="CAE2299775.1"/>
    <property type="molecule type" value="Transcribed_RNA"/>
</dbReference>
<reference evidence="1" key="1">
    <citation type="submission" date="2021-01" db="EMBL/GenBank/DDBJ databases">
        <authorList>
            <person name="Corre E."/>
            <person name="Pelletier E."/>
            <person name="Niang G."/>
            <person name="Scheremetjew M."/>
            <person name="Finn R."/>
            <person name="Kale V."/>
            <person name="Holt S."/>
            <person name="Cochrane G."/>
            <person name="Meng A."/>
            <person name="Brown T."/>
            <person name="Cohen L."/>
        </authorList>
    </citation>
    <scope>NUCLEOTIDE SEQUENCE</scope>
    <source>
        <strain evidence="1">SoJaBio B1-5/56/2</strain>
    </source>
</reference>
<sequence>MAANDKLIAVGSSLQVEDQMPLQLTSKQTIVARGLLVVKKILEQHDLLWSKRSGAETSRRLRKAKNFVTGMLLAILEIDNAEEFDLNLRISLYEQNATMIVCSIRSFKGASEGDKDLVVEHRNQVKHEIVGVLEFLNAYYMVKFAGAGKTKTLSSLITDFQAVKIKDDVEDLDEIL</sequence>
<evidence type="ECO:0000313" key="1">
    <source>
        <dbReference type="EMBL" id="CAE2299775.1"/>
    </source>
</evidence>
<proteinExistence type="predicted"/>
<gene>
    <name evidence="1" type="ORF">NAES01612_LOCUS8707</name>
</gene>
<name>A0A7S4KMQ2_9EUKA</name>
<protein>
    <submittedName>
        <fullName evidence="1">Uncharacterized protein</fullName>
    </submittedName>
</protein>
<dbReference type="AlphaFoldDB" id="A0A7S4KMQ2"/>